<dbReference type="GO" id="GO:0055085">
    <property type="term" value="P:transmembrane transport"/>
    <property type="evidence" value="ECO:0007669"/>
    <property type="project" value="InterPro"/>
</dbReference>
<dbReference type="STRING" id="1208324.P73_1998"/>
<feature type="domain" description="ABC transmembrane type-1" evidence="10">
    <location>
        <begin position="88"/>
        <end position="277"/>
    </location>
</feature>
<keyword evidence="4 9" id="KW-0812">Transmembrane</keyword>
<dbReference type="Gene3D" id="1.10.3720.10">
    <property type="entry name" value="MetI-like"/>
    <property type="match status" value="1"/>
</dbReference>
<comment type="similarity">
    <text evidence="9">Belongs to the binding-protein-dependent transport system permease family.</text>
</comment>
<feature type="transmembrane region" description="Helical" evidence="9">
    <location>
        <begin position="255"/>
        <end position="276"/>
    </location>
</feature>
<evidence type="ECO:0000313" key="12">
    <source>
        <dbReference type="Proteomes" id="UP000031521"/>
    </source>
</evidence>
<dbReference type="KEGG" id="cid:P73_1998"/>
<keyword evidence="3" id="KW-1003">Cell membrane</keyword>
<dbReference type="Pfam" id="PF00528">
    <property type="entry name" value="BPD_transp_1"/>
    <property type="match status" value="1"/>
</dbReference>
<evidence type="ECO:0000256" key="9">
    <source>
        <dbReference type="RuleBase" id="RU363032"/>
    </source>
</evidence>
<dbReference type="HOGENOM" id="CLU_028518_1_1_5"/>
<comment type="subcellular location">
    <subcellularLocation>
        <location evidence="1 9">Cell membrane</location>
        <topology evidence="1 9">Multi-pass membrane protein</topology>
    </subcellularLocation>
</comment>
<dbReference type="RefSeq" id="WP_043869468.1">
    <property type="nucleotide sequence ID" value="NZ_CP004393.1"/>
</dbReference>
<keyword evidence="2 9" id="KW-0813">Transport</keyword>
<dbReference type="GO" id="GO:0015031">
    <property type="term" value="P:protein transport"/>
    <property type="evidence" value="ECO:0007669"/>
    <property type="project" value="UniProtKB-KW"/>
</dbReference>
<feature type="transmembrane region" description="Helical" evidence="9">
    <location>
        <begin position="90"/>
        <end position="115"/>
    </location>
</feature>
<dbReference type="OrthoDB" id="9766870at2"/>
<name>A0A0B5DTF9_9RHOB</name>
<feature type="transmembrane region" description="Helical" evidence="9">
    <location>
        <begin position="151"/>
        <end position="170"/>
    </location>
</feature>
<dbReference type="EMBL" id="CP004393">
    <property type="protein sequence ID" value="AJE46713.1"/>
    <property type="molecule type" value="Genomic_DNA"/>
</dbReference>
<dbReference type="GO" id="GO:0015833">
    <property type="term" value="P:peptide transport"/>
    <property type="evidence" value="ECO:0007669"/>
    <property type="project" value="UniProtKB-KW"/>
</dbReference>
<keyword evidence="12" id="KW-1185">Reference proteome</keyword>
<evidence type="ECO:0000256" key="5">
    <source>
        <dbReference type="ARBA" id="ARBA00022856"/>
    </source>
</evidence>
<evidence type="ECO:0000256" key="6">
    <source>
        <dbReference type="ARBA" id="ARBA00022927"/>
    </source>
</evidence>
<evidence type="ECO:0000256" key="1">
    <source>
        <dbReference type="ARBA" id="ARBA00004651"/>
    </source>
</evidence>
<keyword evidence="6" id="KW-0653">Protein transport</keyword>
<dbReference type="PANTHER" id="PTHR43386">
    <property type="entry name" value="OLIGOPEPTIDE TRANSPORT SYSTEM PERMEASE PROTEIN APPC"/>
    <property type="match status" value="1"/>
</dbReference>
<dbReference type="InterPro" id="IPR035906">
    <property type="entry name" value="MetI-like_sf"/>
</dbReference>
<dbReference type="PROSITE" id="PS50928">
    <property type="entry name" value="ABC_TM1"/>
    <property type="match status" value="1"/>
</dbReference>
<keyword evidence="5" id="KW-0571">Peptide transport</keyword>
<dbReference type="GO" id="GO:0005886">
    <property type="term" value="C:plasma membrane"/>
    <property type="evidence" value="ECO:0007669"/>
    <property type="project" value="UniProtKB-SubCell"/>
</dbReference>
<evidence type="ECO:0000256" key="7">
    <source>
        <dbReference type="ARBA" id="ARBA00022989"/>
    </source>
</evidence>
<proteinExistence type="inferred from homology"/>
<dbReference type="InterPro" id="IPR000515">
    <property type="entry name" value="MetI-like"/>
</dbReference>
<dbReference type="CDD" id="cd06261">
    <property type="entry name" value="TM_PBP2"/>
    <property type="match status" value="1"/>
</dbReference>
<dbReference type="Proteomes" id="UP000031521">
    <property type="component" value="Chromosome"/>
</dbReference>
<reference evidence="11 12" key="1">
    <citation type="journal article" date="2014" name="Int. J. Syst. Evol. Microbiol.">
        <title>Celeribacter indicus sp. nov., a polycyclic aromatic hydrocarbon-degrading bacterium from deep-sea sediment and reclassification of Huaishuia halophila as Celeribacter halophilus comb. nov.</title>
        <authorList>
            <person name="Lai Q."/>
            <person name="Cao J."/>
            <person name="Yuan J."/>
            <person name="Li F."/>
            <person name="Shao Z."/>
        </authorList>
    </citation>
    <scope>NUCLEOTIDE SEQUENCE [LARGE SCALE GENOMIC DNA]</scope>
    <source>
        <strain evidence="11">P73</strain>
    </source>
</reference>
<evidence type="ECO:0000256" key="3">
    <source>
        <dbReference type="ARBA" id="ARBA00022475"/>
    </source>
</evidence>
<evidence type="ECO:0000256" key="2">
    <source>
        <dbReference type="ARBA" id="ARBA00022448"/>
    </source>
</evidence>
<feature type="transmembrane region" description="Helical" evidence="9">
    <location>
        <begin position="24"/>
        <end position="49"/>
    </location>
</feature>
<dbReference type="InterPro" id="IPR050366">
    <property type="entry name" value="BP-dependent_transpt_permease"/>
</dbReference>
<protein>
    <submittedName>
        <fullName evidence="11">Binding-protein-dependent transport system inner membrane protein</fullName>
    </submittedName>
</protein>
<accession>A0A0B5DTF9</accession>
<dbReference type="AlphaFoldDB" id="A0A0B5DTF9"/>
<keyword evidence="7 9" id="KW-1133">Transmembrane helix</keyword>
<dbReference type="PANTHER" id="PTHR43386:SF1">
    <property type="entry name" value="D,D-DIPEPTIDE TRANSPORT SYSTEM PERMEASE PROTEIN DDPC-RELATED"/>
    <property type="match status" value="1"/>
</dbReference>
<keyword evidence="8 9" id="KW-0472">Membrane</keyword>
<organism evidence="11 12">
    <name type="scientific">Celeribacter indicus</name>
    <dbReference type="NCBI Taxonomy" id="1208324"/>
    <lineage>
        <taxon>Bacteria</taxon>
        <taxon>Pseudomonadati</taxon>
        <taxon>Pseudomonadota</taxon>
        <taxon>Alphaproteobacteria</taxon>
        <taxon>Rhodobacterales</taxon>
        <taxon>Roseobacteraceae</taxon>
        <taxon>Celeribacter</taxon>
    </lineage>
</organism>
<evidence type="ECO:0000256" key="8">
    <source>
        <dbReference type="ARBA" id="ARBA00023136"/>
    </source>
</evidence>
<evidence type="ECO:0000259" key="10">
    <source>
        <dbReference type="PROSITE" id="PS50928"/>
    </source>
</evidence>
<gene>
    <name evidence="11" type="ORF">P73_1998</name>
</gene>
<evidence type="ECO:0000313" key="11">
    <source>
        <dbReference type="EMBL" id="AJE46713.1"/>
    </source>
</evidence>
<evidence type="ECO:0000256" key="4">
    <source>
        <dbReference type="ARBA" id="ARBA00022692"/>
    </source>
</evidence>
<sequence length="292" mass="30449">MADIAQAPAAPSGLRRWFGEAKSLGAAGTIGLVLVGLVLAGVLIGPLVWQVDPAQQQLSQAMRGMSAAHPLGTDHLGRDLLARAMHGGRLSLVMGFGSVFAAMAAGVAIGATAAMRGGWIEAVLMRLIDSLLSIPGMVQAVILVAVIGRGIVPLIVALAIYSMPIFARVAHQTARQLMNSEYVLAAVAMGSGRLRLAFVHIVPNFAAPIITIASFRVGANLLTGAALNFFGLGAQAPSVEWGLMIAEGQRYSWQAPMLTLVPGLALMITTLGLNLLGDGVRHRLDPKTRNSL</sequence>
<dbReference type="SUPFAM" id="SSF161098">
    <property type="entry name" value="MetI-like"/>
    <property type="match status" value="1"/>
</dbReference>